<keyword evidence="10" id="KW-1185">Reference proteome</keyword>
<dbReference type="InterPro" id="IPR027417">
    <property type="entry name" value="P-loop_NTPase"/>
</dbReference>
<dbReference type="InterPro" id="IPR005714">
    <property type="entry name" value="ATPase_T3SS_FliI/YscN"/>
</dbReference>
<keyword evidence="3" id="KW-0963">Cytoplasm</keyword>
<evidence type="ECO:0000256" key="7">
    <source>
        <dbReference type="ARBA" id="ARBA00022967"/>
    </source>
</evidence>
<gene>
    <name evidence="9" type="ORF">SAMN04488056_102175</name>
</gene>
<dbReference type="InterPro" id="IPR050053">
    <property type="entry name" value="ATPase_alpha/beta_chains"/>
</dbReference>
<dbReference type="EMBL" id="FOVR01000002">
    <property type="protein sequence ID" value="SFN84130.1"/>
    <property type="molecule type" value="Genomic_DNA"/>
</dbReference>
<dbReference type="PANTHER" id="PTHR15184:SF9">
    <property type="entry name" value="SPI-1 TYPE 3 SECRETION SYSTEM ATPASE"/>
    <property type="match status" value="1"/>
</dbReference>
<feature type="domain" description="AAA+ ATPase" evidence="8">
    <location>
        <begin position="183"/>
        <end position="372"/>
    </location>
</feature>
<dbReference type="SMART" id="SM00382">
    <property type="entry name" value="AAA"/>
    <property type="match status" value="1"/>
</dbReference>
<dbReference type="Pfam" id="PF00006">
    <property type="entry name" value="ATP-synt_ab"/>
    <property type="match status" value="1"/>
</dbReference>
<evidence type="ECO:0000313" key="9">
    <source>
        <dbReference type="EMBL" id="SFN84130.1"/>
    </source>
</evidence>
<keyword evidence="7" id="KW-1278">Translocase</keyword>
<evidence type="ECO:0000259" key="8">
    <source>
        <dbReference type="SMART" id="SM00382"/>
    </source>
</evidence>
<dbReference type="FunFam" id="3.40.50.12240:FF:000002">
    <property type="entry name" value="Flagellum-specific ATP synthase FliI"/>
    <property type="match status" value="1"/>
</dbReference>
<dbReference type="GO" id="GO:0005737">
    <property type="term" value="C:cytoplasm"/>
    <property type="evidence" value="ECO:0007669"/>
    <property type="project" value="UniProtKB-SubCell"/>
</dbReference>
<evidence type="ECO:0000256" key="2">
    <source>
        <dbReference type="ARBA" id="ARBA00022448"/>
    </source>
</evidence>
<dbReference type="Proteomes" id="UP000199236">
    <property type="component" value="Unassembled WGS sequence"/>
</dbReference>
<dbReference type="CDD" id="cd01136">
    <property type="entry name" value="ATPase_flagellum-secretory_path_III"/>
    <property type="match status" value="1"/>
</dbReference>
<keyword evidence="4" id="KW-0547">Nucleotide-binding</keyword>
<dbReference type="GO" id="GO:0030257">
    <property type="term" value="C:type III protein secretion system complex"/>
    <property type="evidence" value="ECO:0007669"/>
    <property type="project" value="InterPro"/>
</dbReference>
<dbReference type="InterPro" id="IPR000194">
    <property type="entry name" value="ATPase_F1/V1/A1_a/bsu_nucl-bd"/>
</dbReference>
<evidence type="ECO:0000256" key="1">
    <source>
        <dbReference type="ARBA" id="ARBA00004496"/>
    </source>
</evidence>
<evidence type="ECO:0000256" key="4">
    <source>
        <dbReference type="ARBA" id="ARBA00022741"/>
    </source>
</evidence>
<keyword evidence="6" id="KW-0653">Protein transport</keyword>
<reference evidence="9 10" key="1">
    <citation type="submission" date="2016-10" db="EMBL/GenBank/DDBJ databases">
        <authorList>
            <person name="de Groot N.N."/>
        </authorList>
    </citation>
    <scope>NUCLEOTIDE SEQUENCE [LARGE SCALE GENOMIC DNA]</scope>
    <source>
        <strain evidence="9 10">CGMCC 1.9157</strain>
    </source>
</reference>
<dbReference type="InterPro" id="IPR003593">
    <property type="entry name" value="AAA+_ATPase"/>
</dbReference>
<dbReference type="GO" id="GO:0046933">
    <property type="term" value="F:proton-transporting ATP synthase activity, rotational mechanism"/>
    <property type="evidence" value="ECO:0007669"/>
    <property type="project" value="TreeGrafter"/>
</dbReference>
<sequence>MSKTMSQGRKATAQRRDQANKLDRLQGVVRLLQEEHQTLRICGSVTQITPGYYGISGLEKHAHIGDCVELDVLRPFGRGPARAEVIRIDQGKVYAKPFSRHLDVGIGTRVYRMGPIQFCPDDSWKGRVIDALGRPIDGKGMLTPGRQSVLLENDPPSAMERGLISKPVRTGVRAIDLFTPLCVGQRIGVFAGSGVGKSTLLAMLARALEFDIVIVALVGERGREVREFISETLGDSLEHSIVVVATGDESAMMRRQAPKTAMALAEYFRDKGKSVLMIMDSATRFALASRDVAMASGEPAVARGFAPSVFSDLPHLLERAGPGPAPKDKDQPCGAITGIFAVLVDGDDHNDPVSDSIRGILDGHIVLDRSIADQGRYPAINLLTSVSRMANKAWAPNETSLIMKLKGMIARYEETRDLRLLGGYTKGSDPELDHAMELVPRIYDILCQTPFELGDTRTDPFRALSDALMAQEKKKG</sequence>
<dbReference type="PANTHER" id="PTHR15184">
    <property type="entry name" value="ATP SYNTHASE"/>
    <property type="match status" value="1"/>
</dbReference>
<organism evidence="9 10">
    <name type="scientific">Cohaesibacter marisflavi</name>
    <dbReference type="NCBI Taxonomy" id="655353"/>
    <lineage>
        <taxon>Bacteria</taxon>
        <taxon>Pseudomonadati</taxon>
        <taxon>Pseudomonadota</taxon>
        <taxon>Alphaproteobacteria</taxon>
        <taxon>Hyphomicrobiales</taxon>
        <taxon>Cohaesibacteraceae</taxon>
    </lineage>
</organism>
<dbReference type="NCBIfam" id="TIGR01026">
    <property type="entry name" value="fliI_yscN"/>
    <property type="match status" value="1"/>
</dbReference>
<keyword evidence="5" id="KW-0067">ATP-binding</keyword>
<evidence type="ECO:0000256" key="5">
    <source>
        <dbReference type="ARBA" id="ARBA00022840"/>
    </source>
</evidence>
<dbReference type="SUPFAM" id="SSF52540">
    <property type="entry name" value="P-loop containing nucleoside triphosphate hydrolases"/>
    <property type="match status" value="1"/>
</dbReference>
<dbReference type="GO" id="GO:0030254">
    <property type="term" value="P:protein secretion by the type III secretion system"/>
    <property type="evidence" value="ECO:0007669"/>
    <property type="project" value="InterPro"/>
</dbReference>
<dbReference type="STRING" id="655353.SAMN04488056_102175"/>
<dbReference type="Pfam" id="PF18269">
    <property type="entry name" value="T3SS_ATPase_C"/>
    <property type="match status" value="1"/>
</dbReference>
<dbReference type="AlphaFoldDB" id="A0A1I5CAT7"/>
<name>A0A1I5CAT7_9HYPH</name>
<evidence type="ECO:0000256" key="3">
    <source>
        <dbReference type="ARBA" id="ARBA00022490"/>
    </source>
</evidence>
<dbReference type="InterPro" id="IPR040627">
    <property type="entry name" value="T3SS_ATPase_C"/>
</dbReference>
<proteinExistence type="predicted"/>
<dbReference type="GO" id="GO:0005524">
    <property type="term" value="F:ATP binding"/>
    <property type="evidence" value="ECO:0007669"/>
    <property type="project" value="UniProtKB-KW"/>
</dbReference>
<keyword evidence="2" id="KW-0813">Transport</keyword>
<evidence type="ECO:0000313" key="10">
    <source>
        <dbReference type="Proteomes" id="UP000199236"/>
    </source>
</evidence>
<evidence type="ECO:0000256" key="6">
    <source>
        <dbReference type="ARBA" id="ARBA00022927"/>
    </source>
</evidence>
<dbReference type="GO" id="GO:0016887">
    <property type="term" value="F:ATP hydrolysis activity"/>
    <property type="evidence" value="ECO:0007669"/>
    <property type="project" value="InterPro"/>
</dbReference>
<protein>
    <submittedName>
        <fullName evidence="9">Flagellum-specific ATP synthase</fullName>
    </submittedName>
</protein>
<accession>A0A1I5CAT7</accession>
<dbReference type="Gene3D" id="3.40.50.12240">
    <property type="match status" value="1"/>
</dbReference>
<comment type="subcellular location">
    <subcellularLocation>
        <location evidence="1">Cytoplasm</location>
    </subcellularLocation>
</comment>